<feature type="non-terminal residue" evidence="1">
    <location>
        <position position="91"/>
    </location>
</feature>
<dbReference type="SMART" id="SM00213">
    <property type="entry name" value="UBQ"/>
    <property type="match status" value="1"/>
</dbReference>
<protein>
    <submittedName>
        <fullName evidence="1">Uncharacterized protein</fullName>
    </submittedName>
</protein>
<proteinExistence type="predicted"/>
<dbReference type="Pfam" id="PF00240">
    <property type="entry name" value="ubiquitin"/>
    <property type="match status" value="1"/>
</dbReference>
<dbReference type="OrthoDB" id="447637at2759"/>
<sequence>PTVNFQVAIPISNEKPEWRLHGQTLQMTLPLTDPVSVIKAKIHDDVGIPPGKQKLQLEGMFVKDSNSLAFYNVTEGTVFSLQLKERGGRKK</sequence>
<dbReference type="PRINTS" id="PR00348">
    <property type="entry name" value="UBIQUITIN"/>
</dbReference>
<dbReference type="InterPro" id="IPR019956">
    <property type="entry name" value="Ubiquitin_dom"/>
</dbReference>
<gene>
    <name evidence="1" type="ORF">CTOB1V02_LOCUS6099</name>
</gene>
<dbReference type="Gene3D" id="3.10.20.90">
    <property type="entry name" value="Phosphatidylinositol 3-kinase Catalytic Subunit, Chain A, domain 1"/>
    <property type="match status" value="1"/>
</dbReference>
<dbReference type="EMBL" id="OB661432">
    <property type="protein sequence ID" value="CAD7228210.1"/>
    <property type="molecule type" value="Genomic_DNA"/>
</dbReference>
<accession>A0A7R8ZLC7</accession>
<dbReference type="AlphaFoldDB" id="A0A7R8ZLC7"/>
<dbReference type="InterPro" id="IPR029071">
    <property type="entry name" value="Ubiquitin-like_domsf"/>
</dbReference>
<name>A0A7R8ZLC7_9CRUS</name>
<dbReference type="PROSITE" id="PS50053">
    <property type="entry name" value="UBIQUITIN_2"/>
    <property type="match status" value="1"/>
</dbReference>
<dbReference type="SUPFAM" id="SSF54236">
    <property type="entry name" value="Ubiquitin-like"/>
    <property type="match status" value="1"/>
</dbReference>
<dbReference type="InterPro" id="IPR000626">
    <property type="entry name" value="Ubiquitin-like_dom"/>
</dbReference>
<dbReference type="CDD" id="cd01800">
    <property type="entry name" value="Ubl_SF3a120"/>
    <property type="match status" value="1"/>
</dbReference>
<organism evidence="1">
    <name type="scientific">Cyprideis torosa</name>
    <dbReference type="NCBI Taxonomy" id="163714"/>
    <lineage>
        <taxon>Eukaryota</taxon>
        <taxon>Metazoa</taxon>
        <taxon>Ecdysozoa</taxon>
        <taxon>Arthropoda</taxon>
        <taxon>Crustacea</taxon>
        <taxon>Oligostraca</taxon>
        <taxon>Ostracoda</taxon>
        <taxon>Podocopa</taxon>
        <taxon>Podocopida</taxon>
        <taxon>Cytherocopina</taxon>
        <taxon>Cytheroidea</taxon>
        <taxon>Cytherideidae</taxon>
        <taxon>Cyprideis</taxon>
    </lineage>
</organism>
<evidence type="ECO:0000313" key="1">
    <source>
        <dbReference type="EMBL" id="CAD7228210.1"/>
    </source>
</evidence>
<reference evidence="1" key="1">
    <citation type="submission" date="2020-11" db="EMBL/GenBank/DDBJ databases">
        <authorList>
            <person name="Tran Van P."/>
        </authorList>
    </citation>
    <scope>NUCLEOTIDE SEQUENCE</scope>
</reference>
<dbReference type="InterPro" id="IPR035563">
    <property type="entry name" value="SF3As1_ubi"/>
</dbReference>